<dbReference type="STRING" id="64971.SAMN05421831_10791"/>
<keyword evidence="1" id="KW-0472">Membrane</keyword>
<feature type="transmembrane region" description="Helical" evidence="1">
    <location>
        <begin position="36"/>
        <end position="53"/>
    </location>
</feature>
<gene>
    <name evidence="2" type="ORF">SAMN05421831_10791</name>
</gene>
<dbReference type="RefSeq" id="WP_177166842.1">
    <property type="nucleotide sequence ID" value="NZ_FNYH01000007.1"/>
</dbReference>
<keyword evidence="1" id="KW-1133">Transmembrane helix</keyword>
<reference evidence="3" key="1">
    <citation type="submission" date="2016-10" db="EMBL/GenBank/DDBJ databases">
        <authorList>
            <person name="Varghese N."/>
            <person name="Submissions S."/>
        </authorList>
    </citation>
    <scope>NUCLEOTIDE SEQUENCE [LARGE SCALE GENOMIC DNA]</scope>
    <source>
        <strain evidence="3">DSM 7165</strain>
    </source>
</reference>
<keyword evidence="1" id="KW-0812">Transmembrane</keyword>
<proteinExistence type="predicted"/>
<dbReference type="EMBL" id="FNYH01000007">
    <property type="protein sequence ID" value="SEI68247.1"/>
    <property type="molecule type" value="Genomic_DNA"/>
</dbReference>
<name>A0A1H6SU00_9GAMM</name>
<feature type="transmembrane region" description="Helical" evidence="1">
    <location>
        <begin position="135"/>
        <end position="152"/>
    </location>
</feature>
<evidence type="ECO:0000313" key="3">
    <source>
        <dbReference type="Proteomes" id="UP000242999"/>
    </source>
</evidence>
<feature type="transmembrane region" description="Helical" evidence="1">
    <location>
        <begin position="62"/>
        <end position="83"/>
    </location>
</feature>
<sequence length="315" mass="35869">MHPNFIDYKPYALTLGALCWWALAWSQQAESWLQVGILTSLGALLLGLAWAIYQHKAAEIRIYAHFATAHLVLISILNTHWLLPFNPHWLYLQPFVFFALLPFQTAIWSMAAYSLLICILIMLGDDTVYRLQMLVLYWICATLAGVATYHYLSAKHQYLSLARRNDLTGLLDAHQLQEDFNRELNRAAREQTLLACVYVRPRVHTSEEVNTLAQILTHNLQAFERSYHSLAHKSQTDLVVLLPTSDLVQARERVHWLSQLLANVDAHIFAVLDAQQSLASIEQEAHQAFAQQPVQALSIKEDTQADKETHLHGTA</sequence>
<evidence type="ECO:0000256" key="1">
    <source>
        <dbReference type="SAM" id="Phobius"/>
    </source>
</evidence>
<protein>
    <recommendedName>
        <fullName evidence="4">GGDEF domain-containing protein, diguanylate cyclase (C-di-GMP synthetase) or its enzymatically inactive variants</fullName>
    </recommendedName>
</protein>
<evidence type="ECO:0000313" key="2">
    <source>
        <dbReference type="EMBL" id="SEI68247.1"/>
    </source>
</evidence>
<evidence type="ECO:0008006" key="4">
    <source>
        <dbReference type="Google" id="ProtNLM"/>
    </source>
</evidence>
<dbReference type="AlphaFoldDB" id="A0A1H6SU00"/>
<organism evidence="2 3">
    <name type="scientific">Allopseudospirillum japonicum</name>
    <dbReference type="NCBI Taxonomy" id="64971"/>
    <lineage>
        <taxon>Bacteria</taxon>
        <taxon>Pseudomonadati</taxon>
        <taxon>Pseudomonadota</taxon>
        <taxon>Gammaproteobacteria</taxon>
        <taxon>Oceanospirillales</taxon>
        <taxon>Oceanospirillaceae</taxon>
        <taxon>Allopseudospirillum</taxon>
    </lineage>
</organism>
<feature type="transmembrane region" description="Helical" evidence="1">
    <location>
        <begin position="95"/>
        <end position="123"/>
    </location>
</feature>
<dbReference type="Proteomes" id="UP000242999">
    <property type="component" value="Unassembled WGS sequence"/>
</dbReference>
<accession>A0A1H6SU00</accession>
<keyword evidence="3" id="KW-1185">Reference proteome</keyword>